<evidence type="ECO:0008006" key="4">
    <source>
        <dbReference type="Google" id="ProtNLM"/>
    </source>
</evidence>
<accession>C0QK70</accession>
<dbReference type="InterPro" id="IPR034756">
    <property type="entry name" value="T2SSM_b"/>
</dbReference>
<dbReference type="EMBL" id="CP001087">
    <property type="protein sequence ID" value="ACN16096.1"/>
    <property type="molecule type" value="Genomic_DNA"/>
</dbReference>
<keyword evidence="1" id="KW-0812">Transmembrane</keyword>
<keyword evidence="3" id="KW-1185">Reference proteome</keyword>
<dbReference type="STRING" id="177437.HRM2_30130"/>
<proteinExistence type="predicted"/>
<dbReference type="KEGG" id="dat:HRM2_30130"/>
<evidence type="ECO:0000256" key="1">
    <source>
        <dbReference type="SAM" id="Phobius"/>
    </source>
</evidence>
<dbReference type="Proteomes" id="UP000000442">
    <property type="component" value="Chromosome"/>
</dbReference>
<dbReference type="HOGENOM" id="CLU_1432425_0_0_7"/>
<keyword evidence="1" id="KW-1133">Transmembrane helix</keyword>
<reference evidence="2 3" key="1">
    <citation type="journal article" date="2009" name="Environ. Microbiol.">
        <title>Genome sequence of Desulfobacterium autotrophicum HRM2, a marine sulfate reducer oxidizing organic carbon completely to carbon dioxide.</title>
        <authorList>
            <person name="Strittmatter A.W."/>
            <person name="Liesegang H."/>
            <person name="Rabus R."/>
            <person name="Decker I."/>
            <person name="Amann J."/>
            <person name="Andres S."/>
            <person name="Henne A."/>
            <person name="Fricke W.F."/>
            <person name="Martinez-Arias R."/>
            <person name="Bartels D."/>
            <person name="Goesmann A."/>
            <person name="Krause L."/>
            <person name="Puehler A."/>
            <person name="Klenk H.P."/>
            <person name="Richter M."/>
            <person name="Schuler M."/>
            <person name="Gloeckner F.O."/>
            <person name="Meyerdierks A."/>
            <person name="Gottschalk G."/>
            <person name="Amann R."/>
        </authorList>
    </citation>
    <scope>NUCLEOTIDE SEQUENCE [LARGE SCALE GENOMIC DNA]</scope>
    <source>
        <strain evidence="3">ATCC 43914 / DSM 3382 / HRM2</strain>
    </source>
</reference>
<dbReference type="NCBIfam" id="NF040576">
    <property type="entry name" value="T2SS_GspM_XpsM"/>
    <property type="match status" value="1"/>
</dbReference>
<protein>
    <recommendedName>
        <fullName evidence="4">PilO</fullName>
    </recommendedName>
</protein>
<dbReference type="eggNOG" id="ENOG5033N52">
    <property type="taxonomic scope" value="Bacteria"/>
</dbReference>
<feature type="transmembrane region" description="Helical" evidence="1">
    <location>
        <begin position="9"/>
        <end position="27"/>
    </location>
</feature>
<evidence type="ECO:0000313" key="2">
    <source>
        <dbReference type="EMBL" id="ACN16096.1"/>
    </source>
</evidence>
<gene>
    <name evidence="2" type="ordered locus">HRM2_30130</name>
</gene>
<dbReference type="Pfam" id="PF10741">
    <property type="entry name" value="T2SSM_b"/>
    <property type="match status" value="1"/>
</dbReference>
<dbReference type="RefSeq" id="WP_015904858.1">
    <property type="nucleotide sequence ID" value="NC_012108.1"/>
</dbReference>
<keyword evidence="1" id="KW-0472">Membrane</keyword>
<name>C0QK70_DESAH</name>
<dbReference type="Gene3D" id="3.30.70.60">
    <property type="match status" value="1"/>
</dbReference>
<sequence length="189" mass="21581">MKITRERRNILICGVVLILFGMLYRNFHLIEDLGSSKSEIRLKQKQLLKYQQKVSEKPVLEKRYVRLTRLAERSEADLLNGKTPALAAVDLQNIVNEIADGEDIVIKTMRVMPNRTFDHPSFLGISVQLTFSSTISQLWKLLYRIESFPKILKVTDIKIVRNSGQNLEGLLLPTLTVEGVMDVTGEVEK</sequence>
<dbReference type="InterPro" id="IPR014717">
    <property type="entry name" value="Transl_elong_EF1B/ribsomal_bS6"/>
</dbReference>
<organism evidence="2 3">
    <name type="scientific">Desulforapulum autotrophicum (strain ATCC 43914 / DSM 3382 / VKM B-1955 / HRM2)</name>
    <name type="common">Desulfobacterium autotrophicum</name>
    <dbReference type="NCBI Taxonomy" id="177437"/>
    <lineage>
        <taxon>Bacteria</taxon>
        <taxon>Pseudomonadati</taxon>
        <taxon>Thermodesulfobacteriota</taxon>
        <taxon>Desulfobacteria</taxon>
        <taxon>Desulfobacterales</taxon>
        <taxon>Desulfobacteraceae</taxon>
        <taxon>Desulforapulum</taxon>
    </lineage>
</organism>
<evidence type="ECO:0000313" key="3">
    <source>
        <dbReference type="Proteomes" id="UP000000442"/>
    </source>
</evidence>
<dbReference type="OrthoDB" id="5422285at2"/>
<dbReference type="AlphaFoldDB" id="C0QK70"/>